<protein>
    <submittedName>
        <fullName evidence="1">Uncharacterized protein</fullName>
    </submittedName>
</protein>
<organism evidence="1 2">
    <name type="scientific">Electrophorus voltai</name>
    <dbReference type="NCBI Taxonomy" id="2609070"/>
    <lineage>
        <taxon>Eukaryota</taxon>
        <taxon>Metazoa</taxon>
        <taxon>Chordata</taxon>
        <taxon>Craniata</taxon>
        <taxon>Vertebrata</taxon>
        <taxon>Euteleostomi</taxon>
        <taxon>Actinopterygii</taxon>
        <taxon>Neopterygii</taxon>
        <taxon>Teleostei</taxon>
        <taxon>Ostariophysi</taxon>
        <taxon>Gymnotiformes</taxon>
        <taxon>Gymnotoidei</taxon>
        <taxon>Gymnotidae</taxon>
        <taxon>Electrophorus</taxon>
    </lineage>
</organism>
<proteinExistence type="predicted"/>
<reference evidence="1" key="1">
    <citation type="submission" date="2023-03" db="EMBL/GenBank/DDBJ databases">
        <title>Electrophorus voltai genome.</title>
        <authorList>
            <person name="Bian C."/>
        </authorList>
    </citation>
    <scope>NUCLEOTIDE SEQUENCE</scope>
    <source>
        <strain evidence="1">CB-2022</strain>
        <tissue evidence="1">Muscle</tissue>
    </source>
</reference>
<dbReference type="EMBL" id="JAROKS010000015">
    <property type="protein sequence ID" value="KAK1795894.1"/>
    <property type="molecule type" value="Genomic_DNA"/>
</dbReference>
<evidence type="ECO:0000313" key="2">
    <source>
        <dbReference type="Proteomes" id="UP001239994"/>
    </source>
</evidence>
<evidence type="ECO:0000313" key="1">
    <source>
        <dbReference type="EMBL" id="KAK1795894.1"/>
    </source>
</evidence>
<comment type="caution">
    <text evidence="1">The sequence shown here is derived from an EMBL/GenBank/DDBJ whole genome shotgun (WGS) entry which is preliminary data.</text>
</comment>
<keyword evidence="2" id="KW-1185">Reference proteome</keyword>
<dbReference type="AlphaFoldDB" id="A0AAD8ZCQ3"/>
<sequence length="58" mass="6979">KQVFEAQNIYKKRIQKWEGERVELMTSIESLKSSAHTVVKDTEMMFHELIRSIWKKVL</sequence>
<dbReference type="Proteomes" id="UP001239994">
    <property type="component" value="Unassembled WGS sequence"/>
</dbReference>
<name>A0AAD8ZCQ3_9TELE</name>
<accession>A0AAD8ZCQ3</accession>
<gene>
    <name evidence="1" type="ORF">P4O66_008999</name>
</gene>
<feature type="non-terminal residue" evidence="1">
    <location>
        <position position="58"/>
    </location>
</feature>